<reference evidence="1 3" key="1">
    <citation type="journal article" date="2011" name="Nature">
        <title>The Medicago genome provides insight into the evolution of rhizobial symbioses.</title>
        <authorList>
            <person name="Young N.D."/>
            <person name="Debelle F."/>
            <person name="Oldroyd G.E."/>
            <person name="Geurts R."/>
            <person name="Cannon S.B."/>
            <person name="Udvardi M.K."/>
            <person name="Benedito V.A."/>
            <person name="Mayer K.F."/>
            <person name="Gouzy J."/>
            <person name="Schoof H."/>
            <person name="Van de Peer Y."/>
            <person name="Proost S."/>
            <person name="Cook D.R."/>
            <person name="Meyers B.C."/>
            <person name="Spannagl M."/>
            <person name="Cheung F."/>
            <person name="De Mita S."/>
            <person name="Krishnakumar V."/>
            <person name="Gundlach H."/>
            <person name="Zhou S."/>
            <person name="Mudge J."/>
            <person name="Bharti A.K."/>
            <person name="Murray J.D."/>
            <person name="Naoumkina M.A."/>
            <person name="Rosen B."/>
            <person name="Silverstein K.A."/>
            <person name="Tang H."/>
            <person name="Rombauts S."/>
            <person name="Zhao P.X."/>
            <person name="Zhou P."/>
            <person name="Barbe V."/>
            <person name="Bardou P."/>
            <person name="Bechner M."/>
            <person name="Bellec A."/>
            <person name="Berger A."/>
            <person name="Berges H."/>
            <person name="Bidwell S."/>
            <person name="Bisseling T."/>
            <person name="Choisne N."/>
            <person name="Couloux A."/>
            <person name="Denny R."/>
            <person name="Deshpande S."/>
            <person name="Dai X."/>
            <person name="Doyle J.J."/>
            <person name="Dudez A.M."/>
            <person name="Farmer A.D."/>
            <person name="Fouteau S."/>
            <person name="Franken C."/>
            <person name="Gibelin C."/>
            <person name="Gish J."/>
            <person name="Goldstein S."/>
            <person name="Gonzalez A.J."/>
            <person name="Green P.J."/>
            <person name="Hallab A."/>
            <person name="Hartog M."/>
            <person name="Hua A."/>
            <person name="Humphray S.J."/>
            <person name="Jeong D.H."/>
            <person name="Jing Y."/>
            <person name="Jocker A."/>
            <person name="Kenton S.M."/>
            <person name="Kim D.J."/>
            <person name="Klee K."/>
            <person name="Lai H."/>
            <person name="Lang C."/>
            <person name="Lin S."/>
            <person name="Macmil S.L."/>
            <person name="Magdelenat G."/>
            <person name="Matthews L."/>
            <person name="McCorrison J."/>
            <person name="Monaghan E.L."/>
            <person name="Mun J.H."/>
            <person name="Najar F.Z."/>
            <person name="Nicholson C."/>
            <person name="Noirot C."/>
            <person name="O'Bleness M."/>
            <person name="Paule C.R."/>
            <person name="Poulain J."/>
            <person name="Prion F."/>
            <person name="Qin B."/>
            <person name="Qu C."/>
            <person name="Retzel E.F."/>
            <person name="Riddle C."/>
            <person name="Sallet E."/>
            <person name="Samain S."/>
            <person name="Samson N."/>
            <person name="Sanders I."/>
            <person name="Saurat O."/>
            <person name="Scarpelli C."/>
            <person name="Schiex T."/>
            <person name="Segurens B."/>
            <person name="Severin A.J."/>
            <person name="Sherrier D.J."/>
            <person name="Shi R."/>
            <person name="Sims S."/>
            <person name="Singer S.R."/>
            <person name="Sinharoy S."/>
            <person name="Sterck L."/>
            <person name="Viollet A."/>
            <person name="Wang B.B."/>
            <person name="Wang K."/>
            <person name="Wang M."/>
            <person name="Wang X."/>
            <person name="Warfsmann J."/>
            <person name="Weissenbach J."/>
            <person name="White D.D."/>
            <person name="White J.D."/>
            <person name="Wiley G.B."/>
            <person name="Wincker P."/>
            <person name="Xing Y."/>
            <person name="Yang L."/>
            <person name="Yao Z."/>
            <person name="Ying F."/>
            <person name="Zhai J."/>
            <person name="Zhou L."/>
            <person name="Zuber A."/>
            <person name="Denarie J."/>
            <person name="Dixon R.A."/>
            <person name="May G.D."/>
            <person name="Schwartz D.C."/>
            <person name="Rogers J."/>
            <person name="Quetier F."/>
            <person name="Town C.D."/>
            <person name="Roe B.A."/>
        </authorList>
    </citation>
    <scope>NUCLEOTIDE SEQUENCE [LARGE SCALE GENOMIC DNA]</scope>
    <source>
        <strain evidence="1">A17</strain>
        <strain evidence="2 3">cv. Jemalong A17</strain>
    </source>
</reference>
<organism evidence="1 3">
    <name type="scientific">Medicago truncatula</name>
    <name type="common">Barrel medic</name>
    <name type="synonym">Medicago tribuloides</name>
    <dbReference type="NCBI Taxonomy" id="3880"/>
    <lineage>
        <taxon>Eukaryota</taxon>
        <taxon>Viridiplantae</taxon>
        <taxon>Streptophyta</taxon>
        <taxon>Embryophyta</taxon>
        <taxon>Tracheophyta</taxon>
        <taxon>Spermatophyta</taxon>
        <taxon>Magnoliopsida</taxon>
        <taxon>eudicotyledons</taxon>
        <taxon>Gunneridae</taxon>
        <taxon>Pentapetalae</taxon>
        <taxon>rosids</taxon>
        <taxon>fabids</taxon>
        <taxon>Fabales</taxon>
        <taxon>Fabaceae</taxon>
        <taxon>Papilionoideae</taxon>
        <taxon>50 kb inversion clade</taxon>
        <taxon>NPAAA clade</taxon>
        <taxon>Hologalegina</taxon>
        <taxon>IRL clade</taxon>
        <taxon>Trifolieae</taxon>
        <taxon>Medicago</taxon>
    </lineage>
</organism>
<sequence>MGNWEYRNCDYTSIWLWEGNRLAGGVSNLTASLAQQMRIKYCRLFITVLRVIG</sequence>
<reference evidence="1 3" key="2">
    <citation type="journal article" date="2014" name="BMC Genomics">
        <title>An improved genome release (version Mt4.0) for the model legume Medicago truncatula.</title>
        <authorList>
            <person name="Tang H."/>
            <person name="Krishnakumar V."/>
            <person name="Bidwell S."/>
            <person name="Rosen B."/>
            <person name="Chan A."/>
            <person name="Zhou S."/>
            <person name="Gentzbittel L."/>
            <person name="Childs K.L."/>
            <person name="Yandell M."/>
            <person name="Gundlach H."/>
            <person name="Mayer K.F."/>
            <person name="Schwartz D.C."/>
            <person name="Town C.D."/>
        </authorList>
    </citation>
    <scope>GENOME REANNOTATION</scope>
    <source>
        <strain evidence="1">A17</strain>
        <strain evidence="2 3">cv. Jemalong A17</strain>
    </source>
</reference>
<proteinExistence type="predicted"/>
<accession>A0A072U5B2</accession>
<keyword evidence="3" id="KW-1185">Reference proteome</keyword>
<name>A0A072U5B2_MEDTR</name>
<reference evidence="2" key="3">
    <citation type="submission" date="2015-04" db="UniProtKB">
        <authorList>
            <consortium name="EnsemblPlants"/>
        </authorList>
    </citation>
    <scope>IDENTIFICATION</scope>
    <source>
        <strain evidence="2">cv. Jemalong A17</strain>
    </source>
</reference>
<dbReference type="Proteomes" id="UP000002051">
    <property type="component" value="Unassembled WGS sequence"/>
</dbReference>
<evidence type="ECO:0000313" key="1">
    <source>
        <dbReference type="EMBL" id="KEH24328.1"/>
    </source>
</evidence>
<dbReference type="EnsemblPlants" id="KEH24328">
    <property type="protein sequence ID" value="KEH24328"/>
    <property type="gene ID" value="MTR_7g107290"/>
</dbReference>
<evidence type="ECO:0000313" key="2">
    <source>
        <dbReference type="EnsemblPlants" id="KEH24328"/>
    </source>
</evidence>
<dbReference type="AlphaFoldDB" id="A0A072U5B2"/>
<dbReference type="EMBL" id="CM001223">
    <property type="protein sequence ID" value="KEH24328.1"/>
    <property type="molecule type" value="Genomic_DNA"/>
</dbReference>
<dbReference type="HOGENOM" id="CLU_3071754_0_0_1"/>
<evidence type="ECO:0000313" key="3">
    <source>
        <dbReference type="Proteomes" id="UP000002051"/>
    </source>
</evidence>
<gene>
    <name evidence="1" type="ordered locus">MTR_7g107290</name>
</gene>
<protein>
    <submittedName>
        <fullName evidence="1 2">Uncharacterized protein</fullName>
    </submittedName>
</protein>